<evidence type="ECO:0000256" key="7">
    <source>
        <dbReference type="ARBA" id="ARBA00042002"/>
    </source>
</evidence>
<dbReference type="SUPFAM" id="SSF52402">
    <property type="entry name" value="Adenine nucleotide alpha hydrolases-like"/>
    <property type="match status" value="1"/>
</dbReference>
<evidence type="ECO:0000256" key="1">
    <source>
        <dbReference type="ARBA" id="ARBA00007557"/>
    </source>
</evidence>
<evidence type="ECO:0000256" key="5">
    <source>
        <dbReference type="ARBA" id="ARBA00022982"/>
    </source>
</evidence>
<gene>
    <name evidence="10" type="primary">etfB</name>
    <name evidence="10" type="ORF">MAGMO_4038</name>
</gene>
<accession>A0A1S7LQV7</accession>
<comment type="similarity">
    <text evidence="1">Belongs to the ETF beta-subunit/FixA family.</text>
</comment>
<dbReference type="AlphaFoldDB" id="A0A1S7LQV7"/>
<dbReference type="InterPro" id="IPR014729">
    <property type="entry name" value="Rossmann-like_a/b/a_fold"/>
</dbReference>
<organism evidence="10">
    <name type="scientific">Magnetococcus massalia (strain MO-1)</name>
    <dbReference type="NCBI Taxonomy" id="451514"/>
    <lineage>
        <taxon>Bacteria</taxon>
        <taxon>Pseudomonadati</taxon>
        <taxon>Pseudomonadota</taxon>
        <taxon>Magnetococcia</taxon>
        <taxon>Magnetococcales</taxon>
        <taxon>Magnetococcaceae</taxon>
        <taxon>Magnetococcus</taxon>
    </lineage>
</organism>
<keyword evidence="4" id="KW-0813">Transport</keyword>
<dbReference type="SMART" id="SM00893">
    <property type="entry name" value="ETF"/>
    <property type="match status" value="1"/>
</dbReference>
<comment type="function">
    <text evidence="6">The electron transfer flavoprotein serves as a specific electron acceptor for other dehydrogenases. It transfers the electrons to the main respiratory chain via ETF-ubiquinone oxidoreductase (ETF dehydrogenase).</text>
</comment>
<evidence type="ECO:0000256" key="2">
    <source>
        <dbReference type="ARBA" id="ARBA00011355"/>
    </source>
</evidence>
<dbReference type="PIRSF" id="PIRSF000090">
    <property type="entry name" value="Beta-ETF"/>
    <property type="match status" value="1"/>
</dbReference>
<evidence type="ECO:0000256" key="6">
    <source>
        <dbReference type="ARBA" id="ARBA00025649"/>
    </source>
</evidence>
<feature type="domain" description="Electron transfer flavoprotein alpha/beta-subunit N-terminal" evidence="9">
    <location>
        <begin position="23"/>
        <end position="211"/>
    </location>
</feature>
<dbReference type="EMBL" id="LO017727">
    <property type="protein sequence ID" value="CRH08166.1"/>
    <property type="molecule type" value="Genomic_DNA"/>
</dbReference>
<evidence type="ECO:0000313" key="10">
    <source>
        <dbReference type="EMBL" id="CRH08166.1"/>
    </source>
</evidence>
<dbReference type="GO" id="GO:0009055">
    <property type="term" value="F:electron transfer activity"/>
    <property type="evidence" value="ECO:0007669"/>
    <property type="project" value="InterPro"/>
</dbReference>
<comment type="cofactor">
    <cofactor evidence="8">
        <name>AMP</name>
        <dbReference type="ChEBI" id="CHEBI:456215"/>
    </cofactor>
</comment>
<evidence type="ECO:0000256" key="4">
    <source>
        <dbReference type="ARBA" id="ARBA00022448"/>
    </source>
</evidence>
<dbReference type="CDD" id="cd01714">
    <property type="entry name" value="ETF_beta"/>
    <property type="match status" value="1"/>
</dbReference>
<dbReference type="InterPro" id="IPR033948">
    <property type="entry name" value="ETF_beta_N"/>
</dbReference>
<evidence type="ECO:0000256" key="3">
    <source>
        <dbReference type="ARBA" id="ARBA00016797"/>
    </source>
</evidence>
<sequence length="248" mass="26702">MRVLVALKQVMDPSTPVRLYADGSGVDQREAAEVMNPFDEIAVEAAISLKEQGQATETIGVTIGPEKWQESLRTALAMGLDRALHVVHEEALEPLAIAQTLAAVAKREAVELLLTGKQAVDSDENQVAQLTAGLLGWSQATFASEITLEAGRLTVVREVDAGLETIEAPLPAVVSSDLRLNEPRYASLPNIVKAKRKPLDDLTLTELGIEPQPQWQTLEISAPLPRPMGRGVESVAELHTLLKQGGLL</sequence>
<dbReference type="Pfam" id="PF01012">
    <property type="entry name" value="ETF"/>
    <property type="match status" value="1"/>
</dbReference>
<dbReference type="Gene3D" id="3.40.50.620">
    <property type="entry name" value="HUPs"/>
    <property type="match status" value="1"/>
</dbReference>
<proteinExistence type="inferred from homology"/>
<keyword evidence="5" id="KW-0249">Electron transport</keyword>
<name>A0A1S7LQV7_MAGMO</name>
<dbReference type="FunFam" id="3.40.50.620:FF:000011">
    <property type="entry name" value="Electron transfer flavoprotein subunit beta"/>
    <property type="match status" value="1"/>
</dbReference>
<evidence type="ECO:0000256" key="8">
    <source>
        <dbReference type="ARBA" id="ARBA00049933"/>
    </source>
</evidence>
<reference evidence="10" key="1">
    <citation type="submission" date="2015-04" db="EMBL/GenBank/DDBJ databases">
        <authorList>
            <person name="Syromyatnikov M.Y."/>
            <person name="Popov V.N."/>
        </authorList>
    </citation>
    <scope>NUCLEOTIDE SEQUENCE</scope>
    <source>
        <strain evidence="10">MO-1</strain>
    </source>
</reference>
<dbReference type="InterPro" id="IPR014730">
    <property type="entry name" value="ETF_a/b_N"/>
</dbReference>
<dbReference type="PANTHER" id="PTHR21294:SF8">
    <property type="entry name" value="ELECTRON TRANSFER FLAVOPROTEIN SUBUNIT BETA"/>
    <property type="match status" value="1"/>
</dbReference>
<dbReference type="PANTHER" id="PTHR21294">
    <property type="entry name" value="ELECTRON TRANSFER FLAVOPROTEIN BETA-SUBUNIT"/>
    <property type="match status" value="1"/>
</dbReference>
<comment type="subunit">
    <text evidence="2">Heterodimer of an alpha and a beta subunit.</text>
</comment>
<dbReference type="InterPro" id="IPR012255">
    <property type="entry name" value="ETF_b"/>
</dbReference>
<evidence type="ECO:0000259" key="9">
    <source>
        <dbReference type="SMART" id="SM00893"/>
    </source>
</evidence>
<dbReference type="GO" id="GO:0046395">
    <property type="term" value="P:carboxylic acid catabolic process"/>
    <property type="evidence" value="ECO:0007669"/>
    <property type="project" value="UniProtKB-ARBA"/>
</dbReference>
<protein>
    <recommendedName>
        <fullName evidence="3">Electron transfer flavoprotein subunit beta</fullName>
    </recommendedName>
    <alternativeName>
        <fullName evidence="7">Electron transfer flavoprotein small subunit</fullName>
    </alternativeName>
</protein>